<feature type="transmembrane region" description="Helical" evidence="6">
    <location>
        <begin position="768"/>
        <end position="789"/>
    </location>
</feature>
<feature type="transmembrane region" description="Helical" evidence="6">
    <location>
        <begin position="430"/>
        <end position="454"/>
    </location>
</feature>
<organism evidence="9 10">
    <name type="scientific">Fulvivirga kasyanovii</name>
    <dbReference type="NCBI Taxonomy" id="396812"/>
    <lineage>
        <taxon>Bacteria</taxon>
        <taxon>Pseudomonadati</taxon>
        <taxon>Bacteroidota</taxon>
        <taxon>Cytophagia</taxon>
        <taxon>Cytophagales</taxon>
        <taxon>Fulvivirgaceae</taxon>
        <taxon>Fulvivirga</taxon>
    </lineage>
</organism>
<feature type="transmembrane region" description="Helical" evidence="6">
    <location>
        <begin position="682"/>
        <end position="709"/>
    </location>
</feature>
<reference evidence="9 10" key="1">
    <citation type="submission" date="2019-02" db="EMBL/GenBank/DDBJ databases">
        <authorList>
            <person name="Goldberg S.R."/>
            <person name="Haltli B.A."/>
            <person name="Correa H."/>
            <person name="Russell K.G."/>
        </authorList>
    </citation>
    <scope>NUCLEOTIDE SEQUENCE [LARGE SCALE GENOMIC DNA]</scope>
    <source>
        <strain evidence="9 10">JCM 16186</strain>
    </source>
</reference>
<evidence type="ECO:0000256" key="2">
    <source>
        <dbReference type="ARBA" id="ARBA00022475"/>
    </source>
</evidence>
<feature type="domain" description="ABC3 transporter permease C-terminal" evidence="7">
    <location>
        <begin position="297"/>
        <end position="413"/>
    </location>
</feature>
<accession>A0ABW9RRI2</accession>
<dbReference type="InterPro" id="IPR050250">
    <property type="entry name" value="Macrolide_Exporter_MacB"/>
</dbReference>
<feature type="domain" description="ABC3 transporter permease C-terminal" evidence="7">
    <location>
        <begin position="688"/>
        <end position="797"/>
    </location>
</feature>
<dbReference type="InterPro" id="IPR003838">
    <property type="entry name" value="ABC3_permease_C"/>
</dbReference>
<gene>
    <name evidence="9" type="ORF">E1163_17645</name>
</gene>
<dbReference type="Pfam" id="PF02687">
    <property type="entry name" value="FtsX"/>
    <property type="match status" value="2"/>
</dbReference>
<feature type="domain" description="MacB-like periplasmic core" evidence="8">
    <location>
        <begin position="20"/>
        <end position="246"/>
    </location>
</feature>
<dbReference type="PANTHER" id="PTHR30572">
    <property type="entry name" value="MEMBRANE COMPONENT OF TRANSPORTER-RELATED"/>
    <property type="match status" value="1"/>
</dbReference>
<evidence type="ECO:0000256" key="6">
    <source>
        <dbReference type="SAM" id="Phobius"/>
    </source>
</evidence>
<feature type="transmembrane region" description="Helical" evidence="6">
    <location>
        <begin position="21"/>
        <end position="41"/>
    </location>
</feature>
<dbReference type="EMBL" id="SMLW01000598">
    <property type="protein sequence ID" value="MTI26783.1"/>
    <property type="molecule type" value="Genomic_DNA"/>
</dbReference>
<evidence type="ECO:0000259" key="8">
    <source>
        <dbReference type="Pfam" id="PF12704"/>
    </source>
</evidence>
<evidence type="ECO:0000259" key="7">
    <source>
        <dbReference type="Pfam" id="PF02687"/>
    </source>
</evidence>
<sequence length="808" mass="90341">MLRNHIIIAFRNIWREKTFSFLNIAGLSVGISCALILILYINNEFSYDKHHNKAENLYRLNTVFPGSDGNGMPTGSPPIVWAMKEELPEIENAVRVVSPPQVEKNLLRYRDKMFYETRGFIVDSTFFDIFSYDFVEGSPETALDRPSTVVIKESIAKKLFAERSALGQLITIINGDDPYEYEITGVIADRQENSHIDANFLMTMNSPGWGEFINGITTWAGQNFIFSYIKIKDGTDPALLQSKINNVLQKRGAEHFKAMGRSKELRMSPVPDIHLYSGFDLDLGTNGSIEQVSIISLIGFFILIIACVNFVNLATAKAGKRALEIGIRKTLGAQRTSLIIQFFMEVVLFILLAAALGFLLMDILLPFFNYLMGQDLVLSTLLTPDILIVIGAILALTAIISGSYPALLLSSYQPAKVLKQKVAAGSGAQVFRKALVVFQFVISIALIGAVTIMLQQMNYMNSYEKGFSSGSKIIVPLNTSTAKANYENMHRQLGNIAGVNYVTAASYLPGDQVFNDMRVYTEGQSISDGVLTGINRVDYDYLETLKLQVIAGRSFSRDITGNENDVILNRKAVVDYGYTPEEIIGREVFTDSFSGERFSFRVIGVVEDFNQRSLHYGIEPLMLQHRQEESYEYMMVTVSPGSFKAVVDRMEGLWHELVQDTPWEYVELDQSLRAKYEADQKAMVLIFSAAIIAIIIACLGLFGLSLFTAQKRQKEISIRKVFGASVRQLMRMQYKNFFTMVLISLFIAVPVIYYGMDQWLAGFVYRVEIGAGVFLLSGAVAFVIAILTVSYQSVKVALANPVDVLRNE</sequence>
<keyword evidence="2" id="KW-1003">Cell membrane</keyword>
<dbReference type="RefSeq" id="WP_155173793.1">
    <property type="nucleotide sequence ID" value="NZ_BAAAFL010000043.1"/>
</dbReference>
<keyword evidence="3 6" id="KW-0812">Transmembrane</keyword>
<feature type="transmembrane region" description="Helical" evidence="6">
    <location>
        <begin position="737"/>
        <end position="756"/>
    </location>
</feature>
<feature type="domain" description="MacB-like periplasmic core" evidence="8">
    <location>
        <begin position="447"/>
        <end position="651"/>
    </location>
</feature>
<feature type="transmembrane region" description="Helical" evidence="6">
    <location>
        <begin position="294"/>
        <end position="316"/>
    </location>
</feature>
<dbReference type="Pfam" id="PF12704">
    <property type="entry name" value="MacB_PCD"/>
    <property type="match status" value="2"/>
</dbReference>
<keyword evidence="4 6" id="KW-1133">Transmembrane helix</keyword>
<dbReference type="PROSITE" id="PS51257">
    <property type="entry name" value="PROKAR_LIPOPROTEIN"/>
    <property type="match status" value="1"/>
</dbReference>
<feature type="transmembrane region" description="Helical" evidence="6">
    <location>
        <begin position="386"/>
        <end position="409"/>
    </location>
</feature>
<evidence type="ECO:0000313" key="9">
    <source>
        <dbReference type="EMBL" id="MTI26783.1"/>
    </source>
</evidence>
<protein>
    <submittedName>
        <fullName evidence="9">ABC transporter permease</fullName>
    </submittedName>
</protein>
<feature type="transmembrane region" description="Helical" evidence="6">
    <location>
        <begin position="337"/>
        <end position="366"/>
    </location>
</feature>
<dbReference type="PANTHER" id="PTHR30572:SF18">
    <property type="entry name" value="ABC-TYPE MACROLIDE FAMILY EXPORT SYSTEM PERMEASE COMPONENT 2"/>
    <property type="match status" value="1"/>
</dbReference>
<comment type="caution">
    <text evidence="9">The sequence shown here is derived from an EMBL/GenBank/DDBJ whole genome shotgun (WGS) entry which is preliminary data.</text>
</comment>
<proteinExistence type="predicted"/>
<evidence type="ECO:0000256" key="1">
    <source>
        <dbReference type="ARBA" id="ARBA00004651"/>
    </source>
</evidence>
<comment type="subcellular location">
    <subcellularLocation>
        <location evidence="1">Cell membrane</location>
        <topology evidence="1">Multi-pass membrane protein</topology>
    </subcellularLocation>
</comment>
<dbReference type="InterPro" id="IPR025857">
    <property type="entry name" value="MacB_PCD"/>
</dbReference>
<keyword evidence="5 6" id="KW-0472">Membrane</keyword>
<evidence type="ECO:0000313" key="10">
    <source>
        <dbReference type="Proteomes" id="UP000798808"/>
    </source>
</evidence>
<evidence type="ECO:0000256" key="3">
    <source>
        <dbReference type="ARBA" id="ARBA00022692"/>
    </source>
</evidence>
<name>A0ABW9RRI2_9BACT</name>
<keyword evidence="10" id="KW-1185">Reference proteome</keyword>
<evidence type="ECO:0000256" key="5">
    <source>
        <dbReference type="ARBA" id="ARBA00023136"/>
    </source>
</evidence>
<dbReference type="Proteomes" id="UP000798808">
    <property type="component" value="Unassembled WGS sequence"/>
</dbReference>
<evidence type="ECO:0000256" key="4">
    <source>
        <dbReference type="ARBA" id="ARBA00022989"/>
    </source>
</evidence>